<dbReference type="PANTHER" id="PTHR21198">
    <property type="entry name" value="GLUTAMATE RACEMASE"/>
    <property type="match status" value="1"/>
</dbReference>
<evidence type="ECO:0000313" key="3">
    <source>
        <dbReference type="EMBL" id="MFC5365736.1"/>
    </source>
</evidence>
<organism evidence="3 4">
    <name type="scientific">Salinirubrum litoreum</name>
    <dbReference type="NCBI Taxonomy" id="1126234"/>
    <lineage>
        <taxon>Archaea</taxon>
        <taxon>Methanobacteriati</taxon>
        <taxon>Methanobacteriota</taxon>
        <taxon>Stenosarchaea group</taxon>
        <taxon>Halobacteria</taxon>
        <taxon>Halobacteriales</taxon>
        <taxon>Haloferacaceae</taxon>
        <taxon>Salinirubrum</taxon>
    </lineage>
</organism>
<evidence type="ECO:0000313" key="4">
    <source>
        <dbReference type="Proteomes" id="UP001596201"/>
    </source>
</evidence>
<comment type="similarity">
    <text evidence="1">Belongs to the aspartate/glutamate racemases family.</text>
</comment>
<sequence>MSPATPTIGVLGGMSATSTVEYYRELNSRVNDRLGGHHAAEVVIHSVDFGEFEPLIQADEWGEIGDRLADDAGRLEAAGADFLLVARNTMHRVAPAIEEALSIPLVHIVDVTADAATEAGLDTLGVLGTKPVMEANFYRDRFADHGIEVVVPDAAGRELVDSVIFDELTHGVFTDASRDDYRDLMDDLVDAGAEGIVLGCTEIGELVSTDDYDRVPLLDTTDLHVQRAVELQLGDRSLPER</sequence>
<dbReference type="AlphaFoldDB" id="A0ABD5R6U3"/>
<keyword evidence="4" id="KW-1185">Reference proteome</keyword>
<dbReference type="Pfam" id="PF01177">
    <property type="entry name" value="Asp_Glu_race"/>
    <property type="match status" value="1"/>
</dbReference>
<proteinExistence type="inferred from homology"/>
<dbReference type="GO" id="GO:0016853">
    <property type="term" value="F:isomerase activity"/>
    <property type="evidence" value="ECO:0007669"/>
    <property type="project" value="UniProtKB-KW"/>
</dbReference>
<gene>
    <name evidence="3" type="ORF">ACFPJ5_02215</name>
</gene>
<dbReference type="Proteomes" id="UP001596201">
    <property type="component" value="Unassembled WGS sequence"/>
</dbReference>
<dbReference type="NCBIfam" id="TIGR00035">
    <property type="entry name" value="asp_race"/>
    <property type="match status" value="1"/>
</dbReference>
<dbReference type="InterPro" id="IPR001920">
    <property type="entry name" value="Asp/Glu_race"/>
</dbReference>
<dbReference type="InterPro" id="IPR015942">
    <property type="entry name" value="Asp/Glu/hydantoin_racemase"/>
</dbReference>
<dbReference type="InterPro" id="IPR004380">
    <property type="entry name" value="Asp_race"/>
</dbReference>
<reference evidence="3 4" key="1">
    <citation type="journal article" date="2019" name="Int. J. Syst. Evol. Microbiol.">
        <title>The Global Catalogue of Microorganisms (GCM) 10K type strain sequencing project: providing services to taxonomists for standard genome sequencing and annotation.</title>
        <authorList>
            <consortium name="The Broad Institute Genomics Platform"/>
            <consortium name="The Broad Institute Genome Sequencing Center for Infectious Disease"/>
            <person name="Wu L."/>
            <person name="Ma J."/>
        </authorList>
    </citation>
    <scope>NUCLEOTIDE SEQUENCE [LARGE SCALE GENOMIC DNA]</scope>
    <source>
        <strain evidence="3 4">CGMCC 1.12237</strain>
    </source>
</reference>
<keyword evidence="2" id="KW-0413">Isomerase</keyword>
<dbReference type="RefSeq" id="WP_227228982.1">
    <property type="nucleotide sequence ID" value="NZ_JAJCVJ010000001.1"/>
</dbReference>
<dbReference type="PANTHER" id="PTHR21198:SF7">
    <property type="entry name" value="ASPARTATE-GLUTAMATE RACEMASE FAMILY"/>
    <property type="match status" value="1"/>
</dbReference>
<comment type="caution">
    <text evidence="3">The sequence shown here is derived from an EMBL/GenBank/DDBJ whole genome shotgun (WGS) entry which is preliminary data.</text>
</comment>
<accession>A0ABD5R6U3</accession>
<dbReference type="EMBL" id="JBHSKX010000001">
    <property type="protein sequence ID" value="MFC5365736.1"/>
    <property type="molecule type" value="Genomic_DNA"/>
</dbReference>
<dbReference type="Gene3D" id="3.40.50.1860">
    <property type="match status" value="2"/>
</dbReference>
<dbReference type="SUPFAM" id="SSF53681">
    <property type="entry name" value="Aspartate/glutamate racemase"/>
    <property type="match status" value="2"/>
</dbReference>
<evidence type="ECO:0000256" key="1">
    <source>
        <dbReference type="ARBA" id="ARBA00007847"/>
    </source>
</evidence>
<name>A0ABD5R6U3_9EURY</name>
<protein>
    <submittedName>
        <fullName evidence="3">Aspartate/glutamate racemase family protein</fullName>
    </submittedName>
</protein>
<evidence type="ECO:0000256" key="2">
    <source>
        <dbReference type="ARBA" id="ARBA00023235"/>
    </source>
</evidence>